<protein>
    <submittedName>
        <fullName evidence="2">Uncharacterized protein</fullName>
    </submittedName>
</protein>
<accession>A0AB34GNV4</accession>
<comment type="caution">
    <text evidence="2">The sequence shown here is derived from an EMBL/GenBank/DDBJ whole genome shotgun (WGS) entry which is preliminary data.</text>
</comment>
<keyword evidence="3" id="KW-1185">Reference proteome</keyword>
<feature type="signal peptide" evidence="1">
    <location>
        <begin position="1"/>
        <end position="29"/>
    </location>
</feature>
<feature type="chain" id="PRO_5044298724" evidence="1">
    <location>
        <begin position="30"/>
        <end position="104"/>
    </location>
</feature>
<dbReference type="EMBL" id="JAIQCJ010002152">
    <property type="protein sequence ID" value="KAJ8780852.1"/>
    <property type="molecule type" value="Genomic_DNA"/>
</dbReference>
<dbReference type="AlphaFoldDB" id="A0AB34GNV4"/>
<dbReference type="Proteomes" id="UP001159641">
    <property type="component" value="Unassembled WGS sequence"/>
</dbReference>
<organism evidence="2 3">
    <name type="scientific">Eschrichtius robustus</name>
    <name type="common">California gray whale</name>
    <name type="synonym">Eschrichtius gibbosus</name>
    <dbReference type="NCBI Taxonomy" id="9764"/>
    <lineage>
        <taxon>Eukaryota</taxon>
        <taxon>Metazoa</taxon>
        <taxon>Chordata</taxon>
        <taxon>Craniata</taxon>
        <taxon>Vertebrata</taxon>
        <taxon>Euteleostomi</taxon>
        <taxon>Mammalia</taxon>
        <taxon>Eutheria</taxon>
        <taxon>Laurasiatheria</taxon>
        <taxon>Artiodactyla</taxon>
        <taxon>Whippomorpha</taxon>
        <taxon>Cetacea</taxon>
        <taxon>Mysticeti</taxon>
        <taxon>Eschrichtiidae</taxon>
        <taxon>Eschrichtius</taxon>
    </lineage>
</organism>
<proteinExistence type="predicted"/>
<evidence type="ECO:0000256" key="1">
    <source>
        <dbReference type="SAM" id="SignalP"/>
    </source>
</evidence>
<reference evidence="2 3" key="1">
    <citation type="submission" date="2022-11" db="EMBL/GenBank/DDBJ databases">
        <title>Whole genome sequence of Eschrichtius robustus ER-17-0199.</title>
        <authorList>
            <person name="Bruniche-Olsen A."/>
            <person name="Black A.N."/>
            <person name="Fields C.J."/>
            <person name="Walden K."/>
            <person name="Dewoody J.A."/>
        </authorList>
    </citation>
    <scope>NUCLEOTIDE SEQUENCE [LARGE SCALE GENOMIC DNA]</scope>
    <source>
        <strain evidence="2">ER-17-0199</strain>
        <tissue evidence="2">Blubber</tissue>
    </source>
</reference>
<evidence type="ECO:0000313" key="3">
    <source>
        <dbReference type="Proteomes" id="UP001159641"/>
    </source>
</evidence>
<keyword evidence="1" id="KW-0732">Signal</keyword>
<gene>
    <name evidence="2" type="ORF">J1605_000895</name>
</gene>
<sequence>MTERWPTSRARARVPGLVLRSAALHWVIAGPPPPQCPGCCRPRRQPLSPRAGQRTSESILAGLGLGLGGGDCRVKITTKANPVGEKSLKPHSLWSQLETSLKQL</sequence>
<evidence type="ECO:0000313" key="2">
    <source>
        <dbReference type="EMBL" id="KAJ8780852.1"/>
    </source>
</evidence>
<name>A0AB34GNV4_ESCRO</name>